<evidence type="ECO:0000256" key="2">
    <source>
        <dbReference type="SAM" id="MobiDB-lite"/>
    </source>
</evidence>
<name>A0AAD5Q5U6_PYTIN</name>
<evidence type="ECO:0000256" key="1">
    <source>
        <dbReference type="PROSITE-ProRule" id="PRU00023"/>
    </source>
</evidence>
<dbReference type="SUPFAM" id="SSF48403">
    <property type="entry name" value="Ankyrin repeat"/>
    <property type="match status" value="1"/>
</dbReference>
<proteinExistence type="predicted"/>
<dbReference type="PROSITE" id="PS50088">
    <property type="entry name" value="ANK_REPEAT"/>
    <property type="match status" value="1"/>
</dbReference>
<protein>
    <submittedName>
        <fullName evidence="3">Uncharacterized protein</fullName>
    </submittedName>
</protein>
<dbReference type="Pfam" id="PF12796">
    <property type="entry name" value="Ank_2"/>
    <property type="match status" value="1"/>
</dbReference>
<feature type="compositionally biased region" description="Low complexity" evidence="2">
    <location>
        <begin position="981"/>
        <end position="992"/>
    </location>
</feature>
<dbReference type="InterPro" id="IPR036770">
    <property type="entry name" value="Ankyrin_rpt-contain_sf"/>
</dbReference>
<dbReference type="Gene3D" id="1.25.40.20">
    <property type="entry name" value="Ankyrin repeat-containing domain"/>
    <property type="match status" value="1"/>
</dbReference>
<dbReference type="PROSITE" id="PS50297">
    <property type="entry name" value="ANK_REP_REGION"/>
    <property type="match status" value="1"/>
</dbReference>
<keyword evidence="4" id="KW-1185">Reference proteome</keyword>
<accession>A0AAD5Q5U6</accession>
<dbReference type="AlphaFoldDB" id="A0AAD5Q5U6"/>
<sequence>MDEHVQTHVIYWLRFIISRFDCPNVVIVGTKQDLVVETALVSSVETDIRNRLDRWKQAVDDELESHQSRPSDWSENVASAPTNPRMVPLERLELQKKWLDDTSYREWVTVSIRSPDSVLSMREKVRETVFRHNLLRSFEQELPNEVYRSSWKEVADKDILHALKASTETLHFVYTQAAARSSLSDASLIVPTRWRLDDEKQLDLSARHAPLVEWMPLSVDTSTSLHKAGWEYEFSTMLLPRTVFKFAAVRCYDRKLHLRVHENDVLGYVNDQSVFRIALFFHPGVRLSRGFDKVKWKKLFVEWELVSKSSRKKNLSYRRAIVALDEDGKPDWSTHVIRLSPAPAIKNLREWSLQVTLRRNSVFQFGHVARGVQALDVLQVSEDFSTFSSANVDIQLRSRKDNREVGHVEIIRFLMDNNGRKTVQIPDNAGNTPLHAACLNHQFEVAQLLIERGGADVSVENEGRLHEYLIRPTSSVLGGSNGGDNTFHQVMLWDFAGQDIYKPAHAPFFSEKTLFLLCIDLYDYASKIKQANTFRAIQCEKILWQYAEANRDLVKDHDVEEVKKNAKATIGKWKSAFSKQLDVELARLREEKLDEKAVESTYDDAINGAVQEIEEIVSSSKLGDVMSPKCRDALTKVYERRQDAKGKKGAEWLETLMMPPKDLGDPESVKFLHDLGDVLWFKDESSGMLEDFVILEPKLVIDFIRQVAFMSRISIPMDKALQIRGRVVRFEVVAFEVREAWVKMRFFICAMERVLEKYPGVKVDRYVAELPLTTKPKLQTTKLVDGRTTYDETKLTWLAPCTIGIDCDLSGVCYHKESPIEIRVSGGLLSQYGKYLQVGLSIVSNIVPTAMDLGLLKAAVDHAKEVIAQRTDEAIKVRSLLANFDFVEHTGDTHVLSSTSANSSENSTVSEASGLDAVEAAGLLEAILKCHDPNFEAHQIGGLCGLSPGVSRDGVSIWASKKELEEHDTVLEQFNAVVKPSKSPASSVAGSPRGNQQATTKPTDGFFVEVKVISVSQEMKVKNDRLELKFQFVGKNGQSEVTVNPPTDGRNLDWSTAAVNSKTMESITSIRECLLVAWAGRRRWFPFLKPHVFLNATCELGVYFPAGSGPGTTASWSPSNNFKFELTLRQKDRAP</sequence>
<feature type="repeat" description="ANK" evidence="1">
    <location>
        <begin position="429"/>
        <end position="453"/>
    </location>
</feature>
<dbReference type="InterPro" id="IPR002110">
    <property type="entry name" value="Ankyrin_rpt"/>
</dbReference>
<dbReference type="SMART" id="SM00248">
    <property type="entry name" value="ANK"/>
    <property type="match status" value="1"/>
</dbReference>
<evidence type="ECO:0000313" key="3">
    <source>
        <dbReference type="EMBL" id="KAJ0392114.1"/>
    </source>
</evidence>
<reference evidence="3" key="1">
    <citation type="submission" date="2021-12" db="EMBL/GenBank/DDBJ databases">
        <title>Prjna785345.</title>
        <authorList>
            <person name="Rujirawat T."/>
            <person name="Krajaejun T."/>
        </authorList>
    </citation>
    <scope>NUCLEOTIDE SEQUENCE</scope>
    <source>
        <strain evidence="3">Pi057C3</strain>
    </source>
</reference>
<dbReference type="EMBL" id="JAKCXM010000716">
    <property type="protein sequence ID" value="KAJ0392114.1"/>
    <property type="molecule type" value="Genomic_DNA"/>
</dbReference>
<keyword evidence="1" id="KW-0040">ANK repeat</keyword>
<feature type="compositionally biased region" description="Polar residues" evidence="2">
    <location>
        <begin position="70"/>
        <end position="81"/>
    </location>
</feature>
<dbReference type="Proteomes" id="UP001209570">
    <property type="component" value="Unassembled WGS sequence"/>
</dbReference>
<feature type="region of interest" description="Disordered" evidence="2">
    <location>
        <begin position="981"/>
        <end position="1001"/>
    </location>
</feature>
<gene>
    <name evidence="3" type="ORF">P43SY_005115</name>
</gene>
<evidence type="ECO:0000313" key="4">
    <source>
        <dbReference type="Proteomes" id="UP001209570"/>
    </source>
</evidence>
<organism evidence="3 4">
    <name type="scientific">Pythium insidiosum</name>
    <name type="common">Pythiosis disease agent</name>
    <dbReference type="NCBI Taxonomy" id="114742"/>
    <lineage>
        <taxon>Eukaryota</taxon>
        <taxon>Sar</taxon>
        <taxon>Stramenopiles</taxon>
        <taxon>Oomycota</taxon>
        <taxon>Peronosporomycetes</taxon>
        <taxon>Pythiales</taxon>
        <taxon>Pythiaceae</taxon>
        <taxon>Pythium</taxon>
    </lineage>
</organism>
<comment type="caution">
    <text evidence="3">The sequence shown here is derived from an EMBL/GenBank/DDBJ whole genome shotgun (WGS) entry which is preliminary data.</text>
</comment>
<feature type="region of interest" description="Disordered" evidence="2">
    <location>
        <begin position="62"/>
        <end position="81"/>
    </location>
</feature>